<dbReference type="Proteomes" id="UP001303946">
    <property type="component" value="Chromosome"/>
</dbReference>
<keyword evidence="2" id="KW-1185">Reference proteome</keyword>
<organism evidence="1 2">
    <name type="scientific">Piscinibacter gummiphilus</name>
    <dbReference type="NCBI Taxonomy" id="946333"/>
    <lineage>
        <taxon>Bacteria</taxon>
        <taxon>Pseudomonadati</taxon>
        <taxon>Pseudomonadota</taxon>
        <taxon>Betaproteobacteria</taxon>
        <taxon>Burkholderiales</taxon>
        <taxon>Sphaerotilaceae</taxon>
        <taxon>Piscinibacter</taxon>
    </lineage>
</organism>
<dbReference type="RefSeq" id="WP_316699457.1">
    <property type="nucleotide sequence ID" value="NZ_CP136336.1"/>
</dbReference>
<evidence type="ECO:0008006" key="3">
    <source>
        <dbReference type="Google" id="ProtNLM"/>
    </source>
</evidence>
<evidence type="ECO:0000313" key="2">
    <source>
        <dbReference type="Proteomes" id="UP001303946"/>
    </source>
</evidence>
<dbReference type="EMBL" id="CP136336">
    <property type="protein sequence ID" value="WOB06811.1"/>
    <property type="molecule type" value="Genomic_DNA"/>
</dbReference>
<protein>
    <recommendedName>
        <fullName evidence="3">Lipoprotein</fullName>
    </recommendedName>
</protein>
<name>A0ABZ0CP91_9BURK</name>
<proteinExistence type="predicted"/>
<gene>
    <name evidence="1" type="ORF">RXV79_18020</name>
</gene>
<reference evidence="1 2" key="1">
    <citation type="submission" date="2023-10" db="EMBL/GenBank/DDBJ databases">
        <title>Bacteria for the degradation of biodegradable plastic PBAT(Polybutylene adipate terephthalate).</title>
        <authorList>
            <person name="Weon H.-Y."/>
            <person name="Yeon J."/>
        </authorList>
    </citation>
    <scope>NUCLEOTIDE SEQUENCE [LARGE SCALE GENOMIC DNA]</scope>
    <source>
        <strain evidence="1 2">SBD 7-3</strain>
    </source>
</reference>
<accession>A0ABZ0CP91</accession>
<evidence type="ECO:0000313" key="1">
    <source>
        <dbReference type="EMBL" id="WOB06811.1"/>
    </source>
</evidence>
<sequence length="53" mass="5317">MNRVRMSRVGKGLAACGVVVLGHCGLTVLVAALNAAWIASVPLLAICRAAVGS</sequence>